<dbReference type="GO" id="GO:0005524">
    <property type="term" value="F:ATP binding"/>
    <property type="evidence" value="ECO:0007669"/>
    <property type="project" value="UniProtKB-KW"/>
</dbReference>
<proteinExistence type="inferred from homology"/>
<evidence type="ECO:0000256" key="1">
    <source>
        <dbReference type="ARBA" id="ARBA00001966"/>
    </source>
</evidence>
<dbReference type="Gene3D" id="3.40.50.300">
    <property type="entry name" value="P-loop containing nucleotide triphosphate hydrolases"/>
    <property type="match status" value="1"/>
</dbReference>
<reference evidence="10 11" key="1">
    <citation type="journal article" date="2011" name="Science">
        <title>The Selaginella genome identifies genetic changes associated with the evolution of vascular plants.</title>
        <authorList>
            <person name="Banks J.A."/>
            <person name="Nishiyama T."/>
            <person name="Hasebe M."/>
            <person name="Bowman J.L."/>
            <person name="Gribskov M."/>
            <person name="dePamphilis C."/>
            <person name="Albert V.A."/>
            <person name="Aono N."/>
            <person name="Aoyama T."/>
            <person name="Ambrose B.A."/>
            <person name="Ashton N.W."/>
            <person name="Axtell M.J."/>
            <person name="Barker E."/>
            <person name="Barker M.S."/>
            <person name="Bennetzen J.L."/>
            <person name="Bonawitz N.D."/>
            <person name="Chapple C."/>
            <person name="Cheng C."/>
            <person name="Correa L.G."/>
            <person name="Dacre M."/>
            <person name="DeBarry J."/>
            <person name="Dreyer I."/>
            <person name="Elias M."/>
            <person name="Engstrom E.M."/>
            <person name="Estelle M."/>
            <person name="Feng L."/>
            <person name="Finet C."/>
            <person name="Floyd S.K."/>
            <person name="Frommer W.B."/>
            <person name="Fujita T."/>
            <person name="Gramzow L."/>
            <person name="Gutensohn M."/>
            <person name="Harholt J."/>
            <person name="Hattori M."/>
            <person name="Heyl A."/>
            <person name="Hirai T."/>
            <person name="Hiwatashi Y."/>
            <person name="Ishikawa M."/>
            <person name="Iwata M."/>
            <person name="Karol K.G."/>
            <person name="Koehler B."/>
            <person name="Kolukisaoglu U."/>
            <person name="Kubo M."/>
            <person name="Kurata T."/>
            <person name="Lalonde S."/>
            <person name="Li K."/>
            <person name="Li Y."/>
            <person name="Litt A."/>
            <person name="Lyons E."/>
            <person name="Manning G."/>
            <person name="Maruyama T."/>
            <person name="Michael T.P."/>
            <person name="Mikami K."/>
            <person name="Miyazaki S."/>
            <person name="Morinaga S."/>
            <person name="Murata T."/>
            <person name="Mueller-Roeber B."/>
            <person name="Nelson D.R."/>
            <person name="Obara M."/>
            <person name="Oguri Y."/>
            <person name="Olmstead R.G."/>
            <person name="Onodera N."/>
            <person name="Petersen B.L."/>
            <person name="Pils B."/>
            <person name="Prigge M."/>
            <person name="Rensing S.A."/>
            <person name="Riano-Pachon D.M."/>
            <person name="Roberts A.W."/>
            <person name="Sato Y."/>
            <person name="Scheller H.V."/>
            <person name="Schulz B."/>
            <person name="Schulz C."/>
            <person name="Shakirov E.V."/>
            <person name="Shibagaki N."/>
            <person name="Shinohara N."/>
            <person name="Shippen D.E."/>
            <person name="Soerensen I."/>
            <person name="Sotooka R."/>
            <person name="Sugimoto N."/>
            <person name="Sugita M."/>
            <person name="Sumikawa N."/>
            <person name="Tanurdzic M."/>
            <person name="Theissen G."/>
            <person name="Ulvskov P."/>
            <person name="Wakazuki S."/>
            <person name="Weng J.K."/>
            <person name="Willats W.W."/>
            <person name="Wipf D."/>
            <person name="Wolf P.G."/>
            <person name="Yang L."/>
            <person name="Zimmer A.D."/>
            <person name="Zhu Q."/>
            <person name="Mitros T."/>
            <person name="Hellsten U."/>
            <person name="Loque D."/>
            <person name="Otillar R."/>
            <person name="Salamov A."/>
            <person name="Schmutz J."/>
            <person name="Shapiro H."/>
            <person name="Lindquist E."/>
            <person name="Lucas S."/>
            <person name="Rokhsar D."/>
            <person name="Grigoriev I.V."/>
        </authorList>
    </citation>
    <scope>NUCLEOTIDE SEQUENCE [LARGE SCALE GENOMIC DNA]</scope>
</reference>
<name>D8TE56_SELML</name>
<evidence type="ECO:0000313" key="10">
    <source>
        <dbReference type="EMBL" id="EFJ05044.1"/>
    </source>
</evidence>
<evidence type="ECO:0000256" key="3">
    <source>
        <dbReference type="ARBA" id="ARBA00022723"/>
    </source>
</evidence>
<keyword evidence="11" id="KW-1185">Reference proteome</keyword>
<dbReference type="eggNOG" id="ENOG502QW4A">
    <property type="taxonomic scope" value="Eukaryota"/>
</dbReference>
<dbReference type="GO" id="GO:0046872">
    <property type="term" value="F:metal ion binding"/>
    <property type="evidence" value="ECO:0007669"/>
    <property type="project" value="UniProtKB-KW"/>
</dbReference>
<evidence type="ECO:0000256" key="2">
    <source>
        <dbReference type="ARBA" id="ARBA00005504"/>
    </source>
</evidence>
<dbReference type="Pfam" id="PF00142">
    <property type="entry name" value="Fer4_NifH"/>
    <property type="match status" value="1"/>
</dbReference>
<feature type="region of interest" description="Disordered" evidence="9">
    <location>
        <begin position="1"/>
        <end position="59"/>
    </location>
</feature>
<dbReference type="PANTHER" id="PTHR42864:SF2">
    <property type="entry name" value="LIGHT-INDEPENDENT PROTOCHLOROPHYLLIDE REDUCTASE IRON-SULFUR ATP-BINDING PROTEIN"/>
    <property type="match status" value="1"/>
</dbReference>
<dbReference type="HOGENOM" id="CLU_059373_2_0_1"/>
<feature type="compositionally biased region" description="Polar residues" evidence="9">
    <location>
        <begin position="13"/>
        <end position="22"/>
    </location>
</feature>
<evidence type="ECO:0000256" key="7">
    <source>
        <dbReference type="ARBA" id="ARBA00023014"/>
    </source>
</evidence>
<evidence type="ECO:0000256" key="8">
    <source>
        <dbReference type="ARBA" id="ARBA00023171"/>
    </source>
</evidence>
<dbReference type="Gramene" id="EFJ05044">
    <property type="protein sequence ID" value="EFJ05044"/>
    <property type="gene ID" value="SELMODRAFT_137820"/>
</dbReference>
<dbReference type="InterPro" id="IPR030655">
    <property type="entry name" value="NifH/chlL_CS"/>
</dbReference>
<evidence type="ECO:0000256" key="4">
    <source>
        <dbReference type="ARBA" id="ARBA00022741"/>
    </source>
</evidence>
<comment type="cofactor">
    <cofactor evidence="1">
        <name>[4Fe-4S] cluster</name>
        <dbReference type="ChEBI" id="CHEBI:49883"/>
    </cofactor>
</comment>
<feature type="non-terminal residue" evidence="10">
    <location>
        <position position="1"/>
    </location>
</feature>
<feature type="compositionally biased region" description="Basic and acidic residues" evidence="9">
    <location>
        <begin position="289"/>
        <end position="300"/>
    </location>
</feature>
<geneLocation type="mitochondrion" evidence="10"/>
<dbReference type="EMBL" id="GL377739">
    <property type="protein sequence ID" value="EFJ05044.1"/>
    <property type="molecule type" value="Genomic_DNA"/>
</dbReference>
<dbReference type="GO" id="GO:0051536">
    <property type="term" value="F:iron-sulfur cluster binding"/>
    <property type="evidence" value="ECO:0007669"/>
    <property type="project" value="UniProtKB-KW"/>
</dbReference>
<sequence length="300" mass="31774">TKTAVHGKGGIGKSTTSRNTPVASARRGKRVSQTGCDPKHDSTPTLTGSPTPTIIDTLRSKDYHYEDARPEDVTHEGYGGVGRAEAGGPPAGAGCGGYAVGETAKLPKESNALHEYDIIPSDVLGDVACGGPASPPNHADHRTTITDNGFDASFATNRTAASVREKARMHPLRSAGLIGNRTLKRDLLDKYVEACPMPVSEAPPPTEHIRVSRVKGKTSFEMVESQPHPNYVCDSHPDTADQALSQPEGIAPKEVSDRESSSSLSDSHSNPIRSEGGGNDQENLLDPAKMIRDAQKSAHE</sequence>
<dbReference type="InterPro" id="IPR000392">
    <property type="entry name" value="NifH/frxC"/>
</dbReference>
<keyword evidence="5" id="KW-0067">ATP-binding</keyword>
<dbReference type="PANTHER" id="PTHR42864">
    <property type="entry name" value="LIGHT-INDEPENDENT PROTOCHLOROPHYLLIDE REDUCTASE IRON-SULFUR ATP-BINDING PROTEIN"/>
    <property type="match status" value="1"/>
</dbReference>
<feature type="region of interest" description="Disordered" evidence="9">
    <location>
        <begin position="227"/>
        <end position="300"/>
    </location>
</feature>
<dbReference type="InParanoid" id="D8TE56"/>
<dbReference type="PROSITE" id="PS00746">
    <property type="entry name" value="NIFH_FRXC_1"/>
    <property type="match status" value="1"/>
</dbReference>
<dbReference type="PROSITE" id="PS51026">
    <property type="entry name" value="NIFH_FRXC_3"/>
    <property type="match status" value="1"/>
</dbReference>
<evidence type="ECO:0000256" key="6">
    <source>
        <dbReference type="ARBA" id="ARBA00023004"/>
    </source>
</evidence>
<evidence type="ECO:0000256" key="9">
    <source>
        <dbReference type="SAM" id="MobiDB-lite"/>
    </source>
</evidence>
<dbReference type="SUPFAM" id="SSF52540">
    <property type="entry name" value="P-loop containing nucleoside triphosphate hydrolases"/>
    <property type="match status" value="1"/>
</dbReference>
<organism evidence="10 11">
    <name type="scientific">Selaginella moellendorffii</name>
    <name type="common">Spikemoss</name>
    <dbReference type="NCBI Taxonomy" id="88036"/>
    <lineage>
        <taxon>Eukaryota</taxon>
        <taxon>Viridiplantae</taxon>
        <taxon>Streptophyta</taxon>
        <taxon>Embryophyta</taxon>
        <taxon>Tracheophyta</taxon>
        <taxon>Lycopodiopsida</taxon>
        <taxon>Selaginellales</taxon>
        <taxon>Selaginellaceae</taxon>
        <taxon>Selaginella</taxon>
    </lineage>
</organism>
<dbReference type="OMA" id="FAMPLQK"/>
<keyword evidence="4" id="KW-0547">Nucleotide-binding</keyword>
<feature type="compositionally biased region" description="Low complexity" evidence="9">
    <location>
        <begin position="43"/>
        <end position="53"/>
    </location>
</feature>
<dbReference type="Proteomes" id="UP000001514">
    <property type="component" value="Mitochondrion MT"/>
</dbReference>
<protein>
    <recommendedName>
        <fullName evidence="12">Protochlorophyllide reductase ATP-binding subunit</fullName>
    </recommendedName>
</protein>
<comment type="similarity">
    <text evidence="2">Belongs to the NifH/BchL/ChlL family.</text>
</comment>
<dbReference type="PRINTS" id="PR00091">
    <property type="entry name" value="NITROGNASEII"/>
</dbReference>
<keyword evidence="3" id="KW-0479">Metal-binding</keyword>
<keyword evidence="7" id="KW-0411">Iron-sulfur</keyword>
<keyword evidence="6" id="KW-0408">Iron</keyword>
<dbReference type="AlphaFoldDB" id="D8TE56"/>
<accession>D8TE56</accession>
<dbReference type="GO" id="GO:0015995">
    <property type="term" value="P:chlorophyll biosynthetic process"/>
    <property type="evidence" value="ECO:0007669"/>
    <property type="project" value="UniProtKB-KW"/>
</dbReference>
<gene>
    <name evidence="10" type="ORF">SELMODRAFT_137820</name>
</gene>
<evidence type="ECO:0000256" key="5">
    <source>
        <dbReference type="ARBA" id="ARBA00022840"/>
    </source>
</evidence>
<dbReference type="GO" id="GO:0016491">
    <property type="term" value="F:oxidoreductase activity"/>
    <property type="evidence" value="ECO:0007669"/>
    <property type="project" value="InterPro"/>
</dbReference>
<keyword evidence="10" id="KW-0496">Mitochondrion</keyword>
<dbReference type="STRING" id="88036.D8TE56"/>
<dbReference type="InterPro" id="IPR027417">
    <property type="entry name" value="P-loop_NTPase"/>
</dbReference>
<evidence type="ECO:0000313" key="11">
    <source>
        <dbReference type="Proteomes" id="UP000001514"/>
    </source>
</evidence>
<evidence type="ECO:0008006" key="12">
    <source>
        <dbReference type="Google" id="ProtNLM"/>
    </source>
</evidence>
<keyword evidence="8" id="KW-0149">Chlorophyll biosynthesis</keyword>